<reference evidence="3" key="2">
    <citation type="submission" date="2013-04" db="EMBL/GenBank/DDBJ databases">
        <title>Genomic mechanisms accounting for the adaptation to parasitism in nematode-trapping fungi.</title>
        <authorList>
            <person name="Ahren D.G."/>
        </authorList>
    </citation>
    <scope>NUCLEOTIDE SEQUENCE [LARGE SCALE GENOMIC DNA]</scope>
    <source>
        <strain evidence="3">CBS 200.50</strain>
    </source>
</reference>
<feature type="region of interest" description="Disordered" evidence="1">
    <location>
        <begin position="1"/>
        <end position="39"/>
    </location>
</feature>
<dbReference type="EMBL" id="AQGS01000632">
    <property type="protein sequence ID" value="EPS37572.1"/>
    <property type="molecule type" value="Genomic_DNA"/>
</dbReference>
<feature type="compositionally biased region" description="Basic residues" evidence="1">
    <location>
        <begin position="27"/>
        <end position="39"/>
    </location>
</feature>
<evidence type="ECO:0000313" key="3">
    <source>
        <dbReference type="Proteomes" id="UP000015100"/>
    </source>
</evidence>
<dbReference type="OMA" id="GQDDEMY"/>
<keyword evidence="3" id="KW-1185">Reference proteome</keyword>
<organism evidence="2 3">
    <name type="scientific">Dactylellina haptotyla (strain CBS 200.50)</name>
    <name type="common">Nematode-trapping fungus</name>
    <name type="synonym">Monacrosporium haptotylum</name>
    <dbReference type="NCBI Taxonomy" id="1284197"/>
    <lineage>
        <taxon>Eukaryota</taxon>
        <taxon>Fungi</taxon>
        <taxon>Dikarya</taxon>
        <taxon>Ascomycota</taxon>
        <taxon>Pezizomycotina</taxon>
        <taxon>Orbiliomycetes</taxon>
        <taxon>Orbiliales</taxon>
        <taxon>Orbiliaceae</taxon>
        <taxon>Dactylellina</taxon>
    </lineage>
</organism>
<proteinExistence type="predicted"/>
<accession>S8BQP7</accession>
<sequence>MSLFHHHKHNHSKSSSAVGQDPEMENHHHHHNLHHHLHHLSHIDLHQVIKKKRTFFRGHTKAESSASIRDVMTVPRDAVISSPLQSPTELGHHDAPSQVPQRRASTTRRLQKRPPSTAGPSSPSRRAGPSDSPASSPSYVLDKPPQISGPDFTPAHQNLYIMEDGQDDEMYTLFEIINGNKPMDISDTQTTSTSAVSSPELPMESQRAEFKKNKSTTANPLGHSRNTSASSAYSTRTSGTYETEFTDFHFDFSGDGEKNVSPISTTTVGSEALTFHKRHGSIGIISERVSPAEVKNEYDDCVESIGDLTTDDESEFDDDEEWDDVVLEEGLAIQMSISKFSSPLLVVISPRSSCEL</sequence>
<evidence type="ECO:0000256" key="1">
    <source>
        <dbReference type="SAM" id="MobiDB-lite"/>
    </source>
</evidence>
<dbReference type="OrthoDB" id="5351775at2759"/>
<comment type="caution">
    <text evidence="2">The sequence shown here is derived from an EMBL/GenBank/DDBJ whole genome shotgun (WGS) entry which is preliminary data.</text>
</comment>
<feature type="compositionally biased region" description="Low complexity" evidence="1">
    <location>
        <begin position="119"/>
        <end position="138"/>
    </location>
</feature>
<protein>
    <submittedName>
        <fullName evidence="2">Uncharacterized protein</fullName>
    </submittedName>
</protein>
<dbReference type="HOGENOM" id="CLU_868856_0_0_1"/>
<evidence type="ECO:0000313" key="2">
    <source>
        <dbReference type="EMBL" id="EPS37572.1"/>
    </source>
</evidence>
<name>S8BQP7_DACHA</name>
<dbReference type="Proteomes" id="UP000015100">
    <property type="component" value="Unassembled WGS sequence"/>
</dbReference>
<feature type="compositionally biased region" description="Basic residues" evidence="1">
    <location>
        <begin position="1"/>
        <end position="12"/>
    </location>
</feature>
<feature type="region of interest" description="Disordered" evidence="1">
    <location>
        <begin position="82"/>
        <end position="155"/>
    </location>
</feature>
<feature type="compositionally biased region" description="Low complexity" evidence="1">
    <location>
        <begin position="224"/>
        <end position="238"/>
    </location>
</feature>
<dbReference type="AlphaFoldDB" id="S8BQP7"/>
<reference evidence="2 3" key="1">
    <citation type="journal article" date="2013" name="PLoS Genet.">
        <title>Genomic mechanisms accounting for the adaptation to parasitism in nematode-trapping fungi.</title>
        <authorList>
            <person name="Meerupati T."/>
            <person name="Andersson K.M."/>
            <person name="Friman E."/>
            <person name="Kumar D."/>
            <person name="Tunlid A."/>
            <person name="Ahren D."/>
        </authorList>
    </citation>
    <scope>NUCLEOTIDE SEQUENCE [LARGE SCALE GENOMIC DNA]</scope>
    <source>
        <strain evidence="2 3">CBS 200.50</strain>
    </source>
</reference>
<feature type="compositionally biased region" description="Polar residues" evidence="1">
    <location>
        <begin position="186"/>
        <end position="197"/>
    </location>
</feature>
<gene>
    <name evidence="2" type="ORF">H072_8740</name>
</gene>
<feature type="region of interest" description="Disordered" evidence="1">
    <location>
        <begin position="181"/>
        <end position="238"/>
    </location>
</feature>